<feature type="region of interest" description="Disordered" evidence="7">
    <location>
        <begin position="1180"/>
        <end position="1202"/>
    </location>
</feature>
<dbReference type="PANTHER" id="PTHR37813:SF1">
    <property type="entry name" value="FELS-2 PROPHAGE PROTEIN"/>
    <property type="match status" value="1"/>
</dbReference>
<dbReference type="HOGENOM" id="CLU_001563_0_0_9"/>
<evidence type="ECO:0000256" key="1">
    <source>
        <dbReference type="ARBA" id="ARBA00001667"/>
    </source>
</evidence>
<evidence type="ECO:0000256" key="2">
    <source>
        <dbReference type="ARBA" id="ARBA00001947"/>
    </source>
</evidence>
<evidence type="ECO:0000256" key="3">
    <source>
        <dbReference type="ARBA" id="ARBA00006646"/>
    </source>
</evidence>
<dbReference type="eggNOG" id="COG0739">
    <property type="taxonomic scope" value="Bacteria"/>
</dbReference>
<dbReference type="eggNOG" id="COG1196">
    <property type="taxonomic scope" value="Bacteria"/>
</dbReference>
<keyword evidence="6" id="KW-0175">Coiled coil</keyword>
<dbReference type="InterPro" id="IPR023346">
    <property type="entry name" value="Lysozyme-like_dom_sf"/>
</dbReference>
<dbReference type="Pfam" id="PF01551">
    <property type="entry name" value="Peptidase_M23"/>
    <property type="match status" value="1"/>
</dbReference>
<feature type="region of interest" description="Disordered" evidence="7">
    <location>
        <begin position="366"/>
        <end position="400"/>
    </location>
</feature>
<dbReference type="GO" id="GO:0008237">
    <property type="term" value="F:metallopeptidase activity"/>
    <property type="evidence" value="ECO:0007669"/>
    <property type="project" value="UniProtKB-KW"/>
</dbReference>
<sequence length="1373" mass="150689">MTTGKSVKGSTGLFGSFTNTIMKTTGKFGGLGNTLKTGTKIIGKVGVPLTILTTIFGVAYEKMDWFRKGFDNMGKLVKQVGDSMDFSWIDKAKDKMGKFWDDFKNDMAKGLQEGLLFKGIKKSFDGLDKMVSKASDTTDVFAKGVSKGTEKALKSYNKLSKQSTLKLEEIKLHHGKISNEQYQQITNIYKKMGDEISKQLDSRHDKEISGLNKIFRDTNGLTKKQEAKIIAQAQQQNEKESASIQKTQEKIQAIYKKAHDEHRALKKSEIKQIEELQTQLDSKVVKSMSKGEVEQKAILERMKQNKSKLSIQAASNVIKESAKERDKTISDAKKKYKDTVAEAIKQRDQNGTLSKEQADKVIKNAKKQYDESKDKAKKQHKDVVNEAKKQNKGVGANIDSQTGKVKTGWQKMIDTTVVKGAKIWITTKKTWDNISNKIGSATKNGLNNAKKWFGQLPGRVSGWFESTKKHTDDKWNKISSKISSSSRNALNNTKKWFGQLPGKTSSWFKSTKKHTDDNWNKISNKISSSTKSAFNNSRKWLGQLPGKTSSWFKSAKKNTDDNWNKISSKIGSSTRNAYNSAKKWFGNTTANAKSNFKNTWNTTKDRFGDIANKVEKKTHSVFNSGKKWFGKTYGNAKENFKNMWNNTKSRYGDIANKAEEKSKSVFNSGKKWFGKTYSNSKENFQNMKNKATDRFKEIAAQAEEKAKKTFGSWKSWLDKTLGWIKNIKKDFGSAASSLGKEVANKAIGGLNSMIGGINNIAKAITDKTLIKPIPTLSTGTFDGSSLATDSNGGVMAPTMALVNDRGPGNGSGSNGHQELIQRADGSLHAPQGRDVIVKLNKGDGVINGTATQRMQNMGMIPKLSKGSIPRFAKGSFKKKLDDYLEHPLQSLVKDATKGSQVAKKVVKDKSKNVIEKAKEVGNDAVESAEDMASGIWGGIKGVTKDVGEFLENPGKLVEKVMDKMGINFGGGDNATVKMAKGAYSILKKKLVDKVQSWFDESGGDGAGGWIDLSRGINTPYSPNGPPPGYAFNWPHPGIDLPYIYEPVYSTISGTAHTKEMPGGFGHYIQVHGGDLDVIYGHLSKWLVHEGQRVHPGTKLGISGNTGASTGPYLHYEMHQNGRPINPIKWLKAHPGKKGGKSSAPREVSAWRPEVMQALRLAGLPANSAYANAWLRQINTESSGNPSATGPGSSEGTPRGLVQVKPGTFNAYKLPGHGNVLNGLDNLIAGMRYAKARYGGRMLSTIGVGGPYANGGMVTKHQIAEIGEGNKPEMVVPLTRRNRAIQLIEQAMSYVGMNKGKTEVTVNNDNSTIERLLQQNISLNAQNNNLTQTLINVVQNLPVGIDGDSLNKHFNKKNGNSISLEAYSKGGSIV</sequence>
<organism evidence="9 10">
    <name type="scientific">Staphylococcus carnosus (strain TM300)</name>
    <dbReference type="NCBI Taxonomy" id="396513"/>
    <lineage>
        <taxon>Bacteria</taxon>
        <taxon>Bacillati</taxon>
        <taxon>Bacillota</taxon>
        <taxon>Bacilli</taxon>
        <taxon>Bacillales</taxon>
        <taxon>Staphylococcaceae</taxon>
        <taxon>Staphylococcus</taxon>
    </lineage>
</organism>
<evidence type="ECO:0000256" key="6">
    <source>
        <dbReference type="SAM" id="Coils"/>
    </source>
</evidence>
<keyword evidence="5" id="KW-0645">Protease</keyword>
<feature type="coiled-coil region" evidence="6">
    <location>
        <begin position="230"/>
        <end position="279"/>
    </location>
</feature>
<comment type="catalytic activity">
    <reaction evidence="1">
        <text>Hydrolysis of the -Gly-|-Gly- bond in the pentaglycine inter-peptide link joining staphylococcal cell wall peptidoglycans.</text>
        <dbReference type="EC" id="3.4.24.75"/>
    </reaction>
</comment>
<dbReference type="Gene3D" id="2.70.70.10">
    <property type="entry name" value="Glucose Permease (Domain IIA)"/>
    <property type="match status" value="1"/>
</dbReference>
<feature type="compositionally biased region" description="Polar residues" evidence="7">
    <location>
        <begin position="1180"/>
        <end position="1195"/>
    </location>
</feature>
<name>B9DJ05_STACT</name>
<proteinExistence type="inferred from homology"/>
<evidence type="ECO:0000259" key="8">
    <source>
        <dbReference type="Pfam" id="PF01551"/>
    </source>
</evidence>
<dbReference type="CDD" id="cd13402">
    <property type="entry name" value="LT_TF-like"/>
    <property type="match status" value="1"/>
</dbReference>
<dbReference type="EMBL" id="AM295250">
    <property type="protein sequence ID" value="CAL27420.1"/>
    <property type="molecule type" value="Genomic_DNA"/>
</dbReference>
<dbReference type="PANTHER" id="PTHR37813">
    <property type="entry name" value="FELS-2 PROPHAGE PROTEIN"/>
    <property type="match status" value="1"/>
</dbReference>
<comment type="cofactor">
    <cofactor evidence="2">
        <name>Zn(2+)</name>
        <dbReference type="ChEBI" id="CHEBI:29105"/>
    </cofactor>
</comment>
<evidence type="ECO:0000256" key="7">
    <source>
        <dbReference type="SAM" id="MobiDB-lite"/>
    </source>
</evidence>
<accession>B9DJ05</accession>
<dbReference type="GO" id="GO:0006508">
    <property type="term" value="P:proteolysis"/>
    <property type="evidence" value="ECO:0007669"/>
    <property type="project" value="UniProtKB-KW"/>
</dbReference>
<dbReference type="Proteomes" id="UP000000444">
    <property type="component" value="Chromosome"/>
</dbReference>
<evidence type="ECO:0000313" key="9">
    <source>
        <dbReference type="EMBL" id="CAL27420.1"/>
    </source>
</evidence>
<dbReference type="InterPro" id="IPR016047">
    <property type="entry name" value="M23ase_b-sheet_dom"/>
</dbReference>
<dbReference type="EC" id="3.4.24.75" evidence="4"/>
<feature type="domain" description="M23ase beta-sheet core" evidence="8">
    <location>
        <begin position="1034"/>
        <end position="1126"/>
    </location>
</feature>
<protein>
    <recommendedName>
        <fullName evidence="4">lysostaphin</fullName>
        <ecNumber evidence="4">3.4.24.75</ecNumber>
    </recommendedName>
</protein>
<keyword evidence="10" id="KW-1185">Reference proteome</keyword>
<dbReference type="SUPFAM" id="SSF53955">
    <property type="entry name" value="Lysozyme-like"/>
    <property type="match status" value="1"/>
</dbReference>
<dbReference type="CDD" id="cd12797">
    <property type="entry name" value="M23_peptidase"/>
    <property type="match status" value="1"/>
</dbReference>
<dbReference type="InterPro" id="IPR011055">
    <property type="entry name" value="Dup_hybrid_motif"/>
</dbReference>
<dbReference type="Gene3D" id="1.20.120.20">
    <property type="entry name" value="Apolipoprotein"/>
    <property type="match status" value="1"/>
</dbReference>
<evidence type="ECO:0000256" key="5">
    <source>
        <dbReference type="ARBA" id="ARBA00023049"/>
    </source>
</evidence>
<dbReference type="eggNOG" id="COG3953">
    <property type="taxonomic scope" value="Bacteria"/>
</dbReference>
<reference evidence="9 10" key="1">
    <citation type="journal article" date="2009" name="Appl. Environ. Microbiol.">
        <title>Genome analysis of the meat starter culture bacterium Staphylococcus carnosus TM300.</title>
        <authorList>
            <person name="Rosenstein R."/>
            <person name="Nerz C."/>
            <person name="Biswas L."/>
            <person name="Resch A."/>
            <person name="Raddatz G."/>
            <person name="Schuster S.C."/>
            <person name="Goetz F."/>
        </authorList>
    </citation>
    <scope>NUCLEOTIDE SEQUENCE [LARGE SCALE GENOMIC DNA]</scope>
    <source>
        <strain evidence="9 10">TM300</strain>
    </source>
</reference>
<keyword evidence="5" id="KW-0378">Hydrolase</keyword>
<evidence type="ECO:0000313" key="10">
    <source>
        <dbReference type="Proteomes" id="UP000000444"/>
    </source>
</evidence>
<keyword evidence="5" id="KW-0482">Metalloprotease</keyword>
<dbReference type="KEGG" id="sca:SCA_0506"/>
<gene>
    <name evidence="9" type="ordered locus">Sca_0506</name>
</gene>
<comment type="similarity">
    <text evidence="3">Belongs to the peptidase M23B family.</text>
</comment>
<dbReference type="SUPFAM" id="SSF51261">
    <property type="entry name" value="Duplicated hybrid motif"/>
    <property type="match status" value="1"/>
</dbReference>
<evidence type="ECO:0000256" key="4">
    <source>
        <dbReference type="ARBA" id="ARBA00012322"/>
    </source>
</evidence>